<evidence type="ECO:0000313" key="1">
    <source>
        <dbReference type="EMBL" id="QMP84844.1"/>
    </source>
</evidence>
<reference evidence="2" key="1">
    <citation type="submission" date="2020-05" db="EMBL/GenBank/DDBJ databases">
        <title>Genomics and ecology of novel Flavobacterium phages from the Baltic Sea.</title>
        <authorList>
            <person name="Hoetzinger M."/>
            <person name="Nilsson E."/>
            <person name="Holmfeldt K."/>
        </authorList>
    </citation>
    <scope>NUCLEOTIDE SEQUENCE [LARGE SCALE GENOMIC DNA]</scope>
</reference>
<gene>
    <name evidence="1" type="ORF">elemo141A_phanotate44</name>
</gene>
<evidence type="ECO:0000313" key="2">
    <source>
        <dbReference type="Proteomes" id="UP000681409"/>
    </source>
</evidence>
<sequence>MKTIQFTGTENKIENLHLALGISDNDMPQQSETRVYVLDTADFGDQTKHYSELTDNEFQTLAEEQGRVYTLQGFQESFNLEEINSAIDVIRIINVII</sequence>
<dbReference type="Proteomes" id="UP000681409">
    <property type="component" value="Segment"/>
</dbReference>
<accession>A0A7D7IX60</accession>
<organism evidence="1 2">
    <name type="scientific">Flavobacterium phage vB_FspP_elemoC_14-1A</name>
    <dbReference type="NCBI Taxonomy" id="2743803"/>
    <lineage>
        <taxon>Viruses</taxon>
        <taxon>Duplodnaviria</taxon>
        <taxon>Heunggongvirae</taxon>
        <taxon>Uroviricota</taxon>
        <taxon>Caudoviricetes</taxon>
        <taxon>Elemovirus</taxon>
        <taxon>Elemovirus elemoC</taxon>
    </lineage>
</organism>
<dbReference type="EMBL" id="MT497067">
    <property type="protein sequence ID" value="QMP84844.1"/>
    <property type="molecule type" value="Genomic_DNA"/>
</dbReference>
<proteinExistence type="predicted"/>
<protein>
    <submittedName>
        <fullName evidence="1">Uncharacterized protein</fullName>
    </submittedName>
</protein>
<keyword evidence="2" id="KW-1185">Reference proteome</keyword>
<name>A0A7D7IX60_9CAUD</name>